<evidence type="ECO:0000313" key="1">
    <source>
        <dbReference type="EMBL" id="MFC4303099.1"/>
    </source>
</evidence>
<protein>
    <submittedName>
        <fullName evidence="1">Uncharacterized protein</fullName>
    </submittedName>
</protein>
<proteinExistence type="predicted"/>
<evidence type="ECO:0000313" key="2">
    <source>
        <dbReference type="Proteomes" id="UP001595755"/>
    </source>
</evidence>
<organism evidence="1 2">
    <name type="scientific">Cohnella boryungensis</name>
    <dbReference type="NCBI Taxonomy" id="768479"/>
    <lineage>
        <taxon>Bacteria</taxon>
        <taxon>Bacillati</taxon>
        <taxon>Bacillota</taxon>
        <taxon>Bacilli</taxon>
        <taxon>Bacillales</taxon>
        <taxon>Paenibacillaceae</taxon>
        <taxon>Cohnella</taxon>
    </lineage>
</organism>
<keyword evidence="2" id="KW-1185">Reference proteome</keyword>
<dbReference type="Proteomes" id="UP001595755">
    <property type="component" value="Unassembled WGS sequence"/>
</dbReference>
<sequence>MELYIGIVKKGKFIGQEINSIREMEFSKESDAVGHWPKQPLDLAPYENKIVLINLANNHAASVIDESDNESAIDRLHELSAPQ</sequence>
<name>A0ABV8S9D9_9BACL</name>
<comment type="caution">
    <text evidence="1">The sequence shown here is derived from an EMBL/GenBank/DDBJ whole genome shotgun (WGS) entry which is preliminary data.</text>
</comment>
<gene>
    <name evidence="1" type="ORF">ACFO1S_06515</name>
</gene>
<accession>A0ABV8S9D9</accession>
<dbReference type="EMBL" id="JBHSED010000007">
    <property type="protein sequence ID" value="MFC4303099.1"/>
    <property type="molecule type" value="Genomic_DNA"/>
</dbReference>
<dbReference type="RefSeq" id="WP_204605377.1">
    <property type="nucleotide sequence ID" value="NZ_JBHSED010000007.1"/>
</dbReference>
<reference evidence="2" key="1">
    <citation type="journal article" date="2019" name="Int. J. Syst. Evol. Microbiol.">
        <title>The Global Catalogue of Microorganisms (GCM) 10K type strain sequencing project: providing services to taxonomists for standard genome sequencing and annotation.</title>
        <authorList>
            <consortium name="The Broad Institute Genomics Platform"/>
            <consortium name="The Broad Institute Genome Sequencing Center for Infectious Disease"/>
            <person name="Wu L."/>
            <person name="Ma J."/>
        </authorList>
    </citation>
    <scope>NUCLEOTIDE SEQUENCE [LARGE SCALE GENOMIC DNA]</scope>
    <source>
        <strain evidence="2">CGMCC 4.1641</strain>
    </source>
</reference>